<evidence type="ECO:0000256" key="5">
    <source>
        <dbReference type="ARBA" id="ARBA00023204"/>
    </source>
</evidence>
<dbReference type="InterPro" id="IPR012340">
    <property type="entry name" value="NA-bd_OB-fold"/>
</dbReference>
<dbReference type="InterPro" id="IPR003717">
    <property type="entry name" value="RecO"/>
</dbReference>
<gene>
    <name evidence="7 9" type="primary">recO</name>
    <name evidence="9" type="ORF">ACFOW7_07435</name>
</gene>
<dbReference type="PANTHER" id="PTHR33991">
    <property type="entry name" value="DNA REPAIR PROTEIN RECO"/>
    <property type="match status" value="1"/>
</dbReference>
<evidence type="ECO:0000256" key="2">
    <source>
        <dbReference type="ARBA" id="ARBA00021310"/>
    </source>
</evidence>
<dbReference type="SUPFAM" id="SSF50249">
    <property type="entry name" value="Nucleic acid-binding proteins"/>
    <property type="match status" value="1"/>
</dbReference>
<comment type="similarity">
    <text evidence="1 7">Belongs to the RecO family.</text>
</comment>
<evidence type="ECO:0000313" key="10">
    <source>
        <dbReference type="Proteomes" id="UP001595791"/>
    </source>
</evidence>
<feature type="domain" description="DNA replication/recombination mediator RecO N-terminal" evidence="8">
    <location>
        <begin position="16"/>
        <end position="84"/>
    </location>
</feature>
<dbReference type="HAMAP" id="MF_00201">
    <property type="entry name" value="RecO"/>
    <property type="match status" value="1"/>
</dbReference>
<protein>
    <recommendedName>
        <fullName evidence="2 7">DNA repair protein RecO</fullName>
    </recommendedName>
    <alternativeName>
        <fullName evidence="6 7">Recombination protein O</fullName>
    </alternativeName>
</protein>
<dbReference type="RefSeq" id="WP_378162682.1">
    <property type="nucleotide sequence ID" value="NZ_JBHSBU010000001.1"/>
</dbReference>
<evidence type="ECO:0000256" key="3">
    <source>
        <dbReference type="ARBA" id="ARBA00022763"/>
    </source>
</evidence>
<dbReference type="InterPro" id="IPR022572">
    <property type="entry name" value="DNA_rep/recomb_RecO_N"/>
</dbReference>
<evidence type="ECO:0000256" key="1">
    <source>
        <dbReference type="ARBA" id="ARBA00007452"/>
    </source>
</evidence>
<keyword evidence="3 7" id="KW-0227">DNA damage</keyword>
<evidence type="ECO:0000256" key="7">
    <source>
        <dbReference type="HAMAP-Rule" id="MF_00201"/>
    </source>
</evidence>
<proteinExistence type="inferred from homology"/>
<evidence type="ECO:0000259" key="8">
    <source>
        <dbReference type="Pfam" id="PF11967"/>
    </source>
</evidence>
<evidence type="ECO:0000256" key="4">
    <source>
        <dbReference type="ARBA" id="ARBA00023172"/>
    </source>
</evidence>
<reference evidence="10" key="1">
    <citation type="journal article" date="2019" name="Int. J. Syst. Evol. Microbiol.">
        <title>The Global Catalogue of Microorganisms (GCM) 10K type strain sequencing project: providing services to taxonomists for standard genome sequencing and annotation.</title>
        <authorList>
            <consortium name="The Broad Institute Genomics Platform"/>
            <consortium name="The Broad Institute Genome Sequencing Center for Infectious Disease"/>
            <person name="Wu L."/>
            <person name="Ma J."/>
        </authorList>
    </citation>
    <scope>NUCLEOTIDE SEQUENCE [LARGE SCALE GENOMIC DNA]</scope>
    <source>
        <strain evidence="10">LMG 29894</strain>
    </source>
</reference>
<dbReference type="Gene3D" id="2.40.50.140">
    <property type="entry name" value="Nucleic acid-binding proteins"/>
    <property type="match status" value="1"/>
</dbReference>
<keyword evidence="10" id="KW-1185">Reference proteome</keyword>
<name>A0ABV8MM04_9NEIS</name>
<dbReference type="PANTHER" id="PTHR33991:SF1">
    <property type="entry name" value="DNA REPAIR PROTEIN RECO"/>
    <property type="match status" value="1"/>
</dbReference>
<comment type="caution">
    <text evidence="9">The sequence shown here is derived from an EMBL/GenBank/DDBJ whole genome shotgun (WGS) entry which is preliminary data.</text>
</comment>
<sequence>MANAYATAKNRVEAAPAYLIHQRPYRETSLLLELFSRDHGRVAMVARGARRPGSALRGTLLGFQPLAVSWFGGGEVKTLHAAEWQGGVPQLVGLPLICGFYLNELLLRLLPREDSHPGLFTVYDATVRDLAALGCPLEPYQVASREAAPGEARATVREAEPVLRRFELALLRELGYGLALDRDSAGRLFDPSQPYRFCAGRGFVPEVEAEQAGITLSGSTVAAMATGDFSDPQAAQQAKSLIRRVLSDLLGEAPLYTRQLLRDLQSL</sequence>
<dbReference type="Gene3D" id="1.20.1440.120">
    <property type="entry name" value="Recombination protein O, C-terminal domain"/>
    <property type="match status" value="1"/>
</dbReference>
<organism evidence="9 10">
    <name type="scientific">Chitinimonas lacunae</name>
    <dbReference type="NCBI Taxonomy" id="1963018"/>
    <lineage>
        <taxon>Bacteria</taxon>
        <taxon>Pseudomonadati</taxon>
        <taxon>Pseudomonadota</taxon>
        <taxon>Betaproteobacteria</taxon>
        <taxon>Neisseriales</taxon>
        <taxon>Chitinibacteraceae</taxon>
        <taxon>Chitinimonas</taxon>
    </lineage>
</organism>
<accession>A0ABV8MM04</accession>
<evidence type="ECO:0000313" key="9">
    <source>
        <dbReference type="EMBL" id="MFC4159189.1"/>
    </source>
</evidence>
<comment type="function">
    <text evidence="7">Involved in DNA repair and RecF pathway recombination.</text>
</comment>
<dbReference type="Proteomes" id="UP001595791">
    <property type="component" value="Unassembled WGS sequence"/>
</dbReference>
<evidence type="ECO:0000256" key="6">
    <source>
        <dbReference type="ARBA" id="ARBA00033409"/>
    </source>
</evidence>
<dbReference type="Pfam" id="PF11967">
    <property type="entry name" value="RecO_N"/>
    <property type="match status" value="1"/>
</dbReference>
<keyword evidence="5 7" id="KW-0234">DNA repair</keyword>
<keyword evidence="4 7" id="KW-0233">DNA recombination</keyword>
<dbReference type="NCBIfam" id="TIGR00613">
    <property type="entry name" value="reco"/>
    <property type="match status" value="1"/>
</dbReference>
<dbReference type="EMBL" id="JBHSBU010000001">
    <property type="protein sequence ID" value="MFC4159189.1"/>
    <property type="molecule type" value="Genomic_DNA"/>
</dbReference>
<dbReference type="Pfam" id="PF02565">
    <property type="entry name" value="RecO_C"/>
    <property type="match status" value="1"/>
</dbReference>
<dbReference type="InterPro" id="IPR042242">
    <property type="entry name" value="RecO_C"/>
</dbReference>